<evidence type="ECO:0000313" key="16">
    <source>
        <dbReference type="Proteomes" id="UP000010433"/>
    </source>
</evidence>
<dbReference type="STRING" id="1127699.HMPREF9151_02235"/>
<dbReference type="Gene3D" id="3.40.50.970">
    <property type="match status" value="2"/>
</dbReference>
<comment type="cofactor">
    <cofactor evidence="11">
        <name>Mg(2+)</name>
        <dbReference type="ChEBI" id="CHEBI:18420"/>
    </cofactor>
    <text evidence="11">Binds 1 Mg(2+) ion per subunit.</text>
</comment>
<dbReference type="GO" id="GO:0030976">
    <property type="term" value="F:thiamine pyrophosphate binding"/>
    <property type="evidence" value="ECO:0007669"/>
    <property type="project" value="UniProtKB-UniRule"/>
</dbReference>
<dbReference type="CDD" id="cd02015">
    <property type="entry name" value="TPP_AHAS"/>
    <property type="match status" value="1"/>
</dbReference>
<evidence type="ECO:0000259" key="14">
    <source>
        <dbReference type="Pfam" id="PF02776"/>
    </source>
</evidence>
<reference evidence="15 16" key="1">
    <citation type="submission" date="2012-05" db="EMBL/GenBank/DDBJ databases">
        <authorList>
            <person name="Weinstock G."/>
            <person name="Sodergren E."/>
            <person name="Lobos E.A."/>
            <person name="Fulton L."/>
            <person name="Fulton R."/>
            <person name="Courtney L."/>
            <person name="Fronick C."/>
            <person name="O'Laughlin M."/>
            <person name="Godfrey J."/>
            <person name="Wilson R.M."/>
            <person name="Miner T."/>
            <person name="Farmer C."/>
            <person name="Delehaunty K."/>
            <person name="Cordes M."/>
            <person name="Minx P."/>
            <person name="Tomlinson C."/>
            <person name="Chen J."/>
            <person name="Wollam A."/>
            <person name="Pepin K.H."/>
            <person name="Bhonagiri V."/>
            <person name="Zhang X."/>
            <person name="Suruliraj S."/>
            <person name="Warren W."/>
            <person name="Mitreva M."/>
            <person name="Mardis E.R."/>
            <person name="Wilson R.K."/>
        </authorList>
    </citation>
    <scope>NUCLEOTIDE SEQUENCE [LARGE SCALE GENOMIC DNA]</scope>
    <source>
        <strain evidence="15 16">F0055</strain>
    </source>
</reference>
<dbReference type="HOGENOM" id="CLU_013748_1_2_10"/>
<gene>
    <name evidence="15" type="ORF">HMPREF9151_02235</name>
</gene>
<dbReference type="PANTHER" id="PTHR18968">
    <property type="entry name" value="THIAMINE PYROPHOSPHATE ENZYMES"/>
    <property type="match status" value="1"/>
</dbReference>
<dbReference type="InterPro" id="IPR039368">
    <property type="entry name" value="AHAS_TPP"/>
</dbReference>
<evidence type="ECO:0000256" key="11">
    <source>
        <dbReference type="RuleBase" id="RU003591"/>
    </source>
</evidence>
<dbReference type="GO" id="GO:0050660">
    <property type="term" value="F:flavin adenine dinucleotide binding"/>
    <property type="evidence" value="ECO:0007669"/>
    <property type="project" value="InterPro"/>
</dbReference>
<dbReference type="EC" id="2.2.1.6" evidence="4 11"/>
<organism evidence="15 16">
    <name type="scientific">Hoylesella saccharolytica F0055</name>
    <dbReference type="NCBI Taxonomy" id="1127699"/>
    <lineage>
        <taxon>Bacteria</taxon>
        <taxon>Pseudomonadati</taxon>
        <taxon>Bacteroidota</taxon>
        <taxon>Bacteroidia</taxon>
        <taxon>Bacteroidales</taxon>
        <taxon>Prevotellaceae</taxon>
        <taxon>Hoylesella</taxon>
    </lineage>
</organism>
<evidence type="ECO:0000256" key="10">
    <source>
        <dbReference type="ARBA" id="ARBA00023304"/>
    </source>
</evidence>
<dbReference type="Pfam" id="PF02775">
    <property type="entry name" value="TPP_enzyme_C"/>
    <property type="match status" value="1"/>
</dbReference>
<dbReference type="PANTHER" id="PTHR18968:SF13">
    <property type="entry name" value="ACETOLACTATE SYNTHASE CATALYTIC SUBUNIT, MITOCHONDRIAL"/>
    <property type="match status" value="1"/>
</dbReference>
<dbReference type="PATRIC" id="fig|1127699.3.peg.2044"/>
<dbReference type="UniPathway" id="UPA00049">
    <property type="reaction ID" value="UER00059"/>
</dbReference>
<evidence type="ECO:0000256" key="2">
    <source>
        <dbReference type="ARBA" id="ARBA00005025"/>
    </source>
</evidence>
<dbReference type="UniPathway" id="UPA00047">
    <property type="reaction ID" value="UER00055"/>
</dbReference>
<dbReference type="Pfam" id="PF02776">
    <property type="entry name" value="TPP_enzyme_N"/>
    <property type="match status" value="1"/>
</dbReference>
<dbReference type="SUPFAM" id="SSF52467">
    <property type="entry name" value="DHS-like NAD/FAD-binding domain"/>
    <property type="match status" value="1"/>
</dbReference>
<evidence type="ECO:0000256" key="1">
    <source>
        <dbReference type="ARBA" id="ARBA00004974"/>
    </source>
</evidence>
<keyword evidence="9 11" id="KW-0786">Thiamine pyrophosphate</keyword>
<dbReference type="GO" id="GO:0005948">
    <property type="term" value="C:acetolactate synthase complex"/>
    <property type="evidence" value="ECO:0007669"/>
    <property type="project" value="TreeGrafter"/>
</dbReference>
<feature type="domain" description="Thiamine pyrophosphate enzyme N-terminal TPP-binding" evidence="14">
    <location>
        <begin position="9"/>
        <end position="126"/>
    </location>
</feature>
<comment type="pathway">
    <text evidence="2 11">Amino-acid biosynthesis; L-valine biosynthesis; L-valine from pyruvate: step 1/4.</text>
</comment>
<accession>L1N1X3</accession>
<keyword evidence="5 11" id="KW-0028">Amino-acid biosynthesis</keyword>
<proteinExistence type="inferred from homology"/>
<keyword evidence="8 11" id="KW-0460">Magnesium</keyword>
<dbReference type="FunFam" id="3.40.50.970:FF:000007">
    <property type="entry name" value="Acetolactate synthase"/>
    <property type="match status" value="1"/>
</dbReference>
<protein>
    <recommendedName>
        <fullName evidence="4 11">Acetolactate synthase</fullName>
        <ecNumber evidence="4 11">2.2.1.6</ecNumber>
    </recommendedName>
</protein>
<dbReference type="Pfam" id="PF00205">
    <property type="entry name" value="TPP_enzyme_M"/>
    <property type="match status" value="1"/>
</dbReference>
<dbReference type="GO" id="GO:0000287">
    <property type="term" value="F:magnesium ion binding"/>
    <property type="evidence" value="ECO:0007669"/>
    <property type="project" value="UniProtKB-UniRule"/>
</dbReference>
<evidence type="ECO:0000256" key="3">
    <source>
        <dbReference type="ARBA" id="ARBA00007812"/>
    </source>
</evidence>
<keyword evidence="6 11" id="KW-0808">Transferase</keyword>
<feature type="domain" description="Thiamine pyrophosphate enzyme TPP-binding" evidence="13">
    <location>
        <begin position="399"/>
        <end position="546"/>
    </location>
</feature>
<feature type="domain" description="Thiamine pyrophosphate enzyme central" evidence="12">
    <location>
        <begin position="203"/>
        <end position="337"/>
    </location>
</feature>
<evidence type="ECO:0000259" key="12">
    <source>
        <dbReference type="Pfam" id="PF00205"/>
    </source>
</evidence>
<dbReference type="GO" id="GO:0009097">
    <property type="term" value="P:isoleucine biosynthetic process"/>
    <property type="evidence" value="ECO:0007669"/>
    <property type="project" value="UniProtKB-UniPathway"/>
</dbReference>
<dbReference type="NCBIfam" id="TIGR00118">
    <property type="entry name" value="acolac_lg"/>
    <property type="match status" value="1"/>
</dbReference>
<sequence length="574" mass="63112">MAMKKEIVTGAEALMRSLKAENVEVIFGYPGGAIMPVFDALFDYTRGAQKAFHHVLVRHEQAAAHAAEGYARVSGRVGVCLVTSGPGATNTLTGIADAMMDSTPIVVIAGQVGIGALGTDAFQEVDWVGLTQPVTKWAYQIRRPEDVAWAVSRAFYIARSGRPGPVVLDFPKNAQIHTCAWQPASVRHIRSYDSYPLLNAEAVSEAARLINSAQRPLALVGQGVELGEAHHELLAFLEKAHIPAACTMMGLSALPSAHPLNMGMLGMHGNYAPNLKEQECDVLIAIGMRFSERVTGRVDKYACQAKVIHLDIDRSEIDKNVKTDVAVVADCKVSLPAITKQLEEKRHDEWIESFAPLFDEENKKVIQPAIHPVSGALLMGEVVHAVSQAVQGDAVMVNDVGQNQMFSCRYFKYNRRRSIVTSGGLGTMGFGLPAAIGSVFGAPHRTVCLFTGDGGIQMSIQELGTIMEQRIPVKIILLNNNYLGNVRQWQELFWNKRYSFTRMLNPDYSAICKGYGIHYDVLTDRKDLDAKIREMLNTEGPFLLECVVREEDNIMPMVEPGKSIDEMILEPHLK</sequence>
<dbReference type="InterPro" id="IPR011766">
    <property type="entry name" value="TPP_enzyme_TPP-bd"/>
</dbReference>
<dbReference type="GO" id="GO:0009099">
    <property type="term" value="P:L-valine biosynthetic process"/>
    <property type="evidence" value="ECO:0007669"/>
    <property type="project" value="UniProtKB-UniPathway"/>
</dbReference>
<evidence type="ECO:0000256" key="8">
    <source>
        <dbReference type="ARBA" id="ARBA00022842"/>
    </source>
</evidence>
<dbReference type="InterPro" id="IPR029035">
    <property type="entry name" value="DHS-like_NAD/FAD-binding_dom"/>
</dbReference>
<comment type="pathway">
    <text evidence="1 11">Amino-acid biosynthesis; L-isoleucine biosynthesis; L-isoleucine from 2-oxobutanoate: step 1/4.</text>
</comment>
<comment type="catalytic activity">
    <reaction evidence="11">
        <text>2 pyruvate + H(+) = (2S)-2-acetolactate + CO2</text>
        <dbReference type="Rhea" id="RHEA:25249"/>
        <dbReference type="ChEBI" id="CHEBI:15361"/>
        <dbReference type="ChEBI" id="CHEBI:15378"/>
        <dbReference type="ChEBI" id="CHEBI:16526"/>
        <dbReference type="ChEBI" id="CHEBI:58476"/>
        <dbReference type="EC" id="2.2.1.6"/>
    </reaction>
</comment>
<dbReference type="EMBL" id="AMEP01000142">
    <property type="protein sequence ID" value="EKX97317.1"/>
    <property type="molecule type" value="Genomic_DNA"/>
</dbReference>
<dbReference type="CDD" id="cd07035">
    <property type="entry name" value="TPP_PYR_POX_like"/>
    <property type="match status" value="1"/>
</dbReference>
<dbReference type="Gene3D" id="3.40.50.1220">
    <property type="entry name" value="TPP-binding domain"/>
    <property type="match status" value="1"/>
</dbReference>
<dbReference type="AlphaFoldDB" id="L1N1X3"/>
<keyword evidence="7 11" id="KW-0479">Metal-binding</keyword>
<dbReference type="InterPro" id="IPR029061">
    <property type="entry name" value="THDP-binding"/>
</dbReference>
<evidence type="ECO:0000256" key="7">
    <source>
        <dbReference type="ARBA" id="ARBA00022723"/>
    </source>
</evidence>
<evidence type="ECO:0000313" key="15">
    <source>
        <dbReference type="EMBL" id="EKX97317.1"/>
    </source>
</evidence>
<evidence type="ECO:0000256" key="9">
    <source>
        <dbReference type="ARBA" id="ARBA00023052"/>
    </source>
</evidence>
<dbReference type="InterPro" id="IPR045229">
    <property type="entry name" value="TPP_enz"/>
</dbReference>
<evidence type="ECO:0000256" key="4">
    <source>
        <dbReference type="ARBA" id="ARBA00013145"/>
    </source>
</evidence>
<evidence type="ECO:0000259" key="13">
    <source>
        <dbReference type="Pfam" id="PF02775"/>
    </source>
</evidence>
<dbReference type="InterPro" id="IPR012001">
    <property type="entry name" value="Thiamin_PyroP_enz_TPP-bd_dom"/>
</dbReference>
<name>L1N1X3_9BACT</name>
<dbReference type="GO" id="GO:0003984">
    <property type="term" value="F:acetolactate synthase activity"/>
    <property type="evidence" value="ECO:0007669"/>
    <property type="project" value="UniProtKB-EC"/>
</dbReference>
<dbReference type="InterPro" id="IPR012000">
    <property type="entry name" value="Thiamin_PyroP_enz_cen_dom"/>
</dbReference>
<dbReference type="SUPFAM" id="SSF52518">
    <property type="entry name" value="Thiamin diphosphate-binding fold (THDP-binding)"/>
    <property type="match status" value="2"/>
</dbReference>
<keyword evidence="10 11" id="KW-0100">Branched-chain amino acid biosynthesis</keyword>
<comment type="caution">
    <text evidence="15">The sequence shown here is derived from an EMBL/GenBank/DDBJ whole genome shotgun (WGS) entry which is preliminary data.</text>
</comment>
<dbReference type="InterPro" id="IPR012846">
    <property type="entry name" value="Acetolactate_synth_lsu"/>
</dbReference>
<keyword evidence="16" id="KW-1185">Reference proteome</keyword>
<comment type="similarity">
    <text evidence="3 11">Belongs to the TPP enzyme family.</text>
</comment>
<evidence type="ECO:0000256" key="6">
    <source>
        <dbReference type="ARBA" id="ARBA00022679"/>
    </source>
</evidence>
<dbReference type="FunFam" id="3.40.50.1220:FF:000008">
    <property type="entry name" value="Acetolactate synthase"/>
    <property type="match status" value="1"/>
</dbReference>
<comment type="cofactor">
    <cofactor evidence="11">
        <name>thiamine diphosphate</name>
        <dbReference type="ChEBI" id="CHEBI:58937"/>
    </cofactor>
    <text evidence="11">Binds 1 thiamine pyrophosphate per subunit.</text>
</comment>
<evidence type="ECO:0000256" key="5">
    <source>
        <dbReference type="ARBA" id="ARBA00022605"/>
    </source>
</evidence>
<dbReference type="Proteomes" id="UP000010433">
    <property type="component" value="Unassembled WGS sequence"/>
</dbReference>